<keyword evidence="2" id="KW-0547">Nucleotide-binding</keyword>
<dbReference type="InterPro" id="IPR036759">
    <property type="entry name" value="TPK_catalytic_sf"/>
</dbReference>
<dbReference type="PANTHER" id="PTHR41299">
    <property type="entry name" value="THIAMINE PYROPHOSPHOKINASE"/>
    <property type="match status" value="1"/>
</dbReference>
<evidence type="ECO:0000256" key="3">
    <source>
        <dbReference type="ARBA" id="ARBA00022777"/>
    </source>
</evidence>
<evidence type="ECO:0000313" key="8">
    <source>
        <dbReference type="Proteomes" id="UP001596410"/>
    </source>
</evidence>
<dbReference type="InterPro" id="IPR006282">
    <property type="entry name" value="Thi_PPkinase"/>
</dbReference>
<dbReference type="SUPFAM" id="SSF63862">
    <property type="entry name" value="Thiamin pyrophosphokinase, substrate-binding domain"/>
    <property type="match status" value="1"/>
</dbReference>
<keyword evidence="3" id="KW-0418">Kinase</keyword>
<evidence type="ECO:0000256" key="2">
    <source>
        <dbReference type="ARBA" id="ARBA00022741"/>
    </source>
</evidence>
<dbReference type="InterPro" id="IPR053149">
    <property type="entry name" value="TPK"/>
</dbReference>
<protein>
    <recommendedName>
        <fullName evidence="5">Thiamine diphosphokinase</fullName>
        <ecNumber evidence="5">2.7.6.2</ecNumber>
    </recommendedName>
</protein>
<keyword evidence="4" id="KW-0067">ATP-binding</keyword>
<comment type="caution">
    <text evidence="7">The sequence shown here is derived from an EMBL/GenBank/DDBJ whole genome shotgun (WGS) entry which is preliminary data.</text>
</comment>
<feature type="domain" description="Thiamin pyrophosphokinase thiamin-binding" evidence="6">
    <location>
        <begin position="143"/>
        <end position="209"/>
    </location>
</feature>
<reference evidence="8" key="1">
    <citation type="journal article" date="2019" name="Int. J. Syst. Evol. Microbiol.">
        <title>The Global Catalogue of Microorganisms (GCM) 10K type strain sequencing project: providing services to taxonomists for standard genome sequencing and annotation.</title>
        <authorList>
            <consortium name="The Broad Institute Genomics Platform"/>
            <consortium name="The Broad Institute Genome Sequencing Center for Infectious Disease"/>
            <person name="Wu L."/>
            <person name="Ma J."/>
        </authorList>
    </citation>
    <scope>NUCLEOTIDE SEQUENCE [LARGE SCALE GENOMIC DNA]</scope>
    <source>
        <strain evidence="8">CGMCC 4.1621</strain>
    </source>
</reference>
<name>A0ABW2EK48_9BACI</name>
<dbReference type="SMART" id="SM00983">
    <property type="entry name" value="TPK_B1_binding"/>
    <property type="match status" value="1"/>
</dbReference>
<dbReference type="InterPro" id="IPR007371">
    <property type="entry name" value="TPK_catalytic"/>
</dbReference>
<evidence type="ECO:0000256" key="5">
    <source>
        <dbReference type="NCBIfam" id="TIGR01378"/>
    </source>
</evidence>
<keyword evidence="1 7" id="KW-0808">Transferase</keyword>
<dbReference type="Pfam" id="PF04263">
    <property type="entry name" value="TPK_catalytic"/>
    <property type="match status" value="1"/>
</dbReference>
<organism evidence="7 8">
    <name type="scientific">Halobacillus seohaensis</name>
    <dbReference type="NCBI Taxonomy" id="447421"/>
    <lineage>
        <taxon>Bacteria</taxon>
        <taxon>Bacillati</taxon>
        <taxon>Bacillota</taxon>
        <taxon>Bacilli</taxon>
        <taxon>Bacillales</taxon>
        <taxon>Bacillaceae</taxon>
        <taxon>Halobacillus</taxon>
    </lineage>
</organism>
<dbReference type="EMBL" id="JBHSZV010000013">
    <property type="protein sequence ID" value="MFC7061256.1"/>
    <property type="molecule type" value="Genomic_DNA"/>
</dbReference>
<dbReference type="EC" id="2.7.6.2" evidence="5"/>
<evidence type="ECO:0000259" key="6">
    <source>
        <dbReference type="SMART" id="SM00983"/>
    </source>
</evidence>
<gene>
    <name evidence="7" type="ORF">ACFQIC_05215</name>
</gene>
<keyword evidence="8" id="KW-1185">Reference proteome</keyword>
<evidence type="ECO:0000256" key="4">
    <source>
        <dbReference type="ARBA" id="ARBA00022840"/>
    </source>
</evidence>
<dbReference type="PANTHER" id="PTHR41299:SF1">
    <property type="entry name" value="THIAMINE PYROPHOSPHOKINASE"/>
    <property type="match status" value="1"/>
</dbReference>
<dbReference type="Pfam" id="PF04265">
    <property type="entry name" value="TPK_B1_binding"/>
    <property type="match status" value="1"/>
</dbReference>
<sequence>MKRRYAIVGGGPKRYIPNLKKFENENTIWIGADQGSEVIIENEIPLDIAIGDFDSVSLSSLEVIKEHAQIFDPFPDEKNETDLELAIKKAISFQAEEILLFGVTGGRLDHSLVNIQILYPIWQSGIRATIIDLQNRVELVGDGIHTIQQDNNYPYVSFLPVTLDVHQLSLQGFYYPLKEAHLSFGSTRCISNYLIKDHGTFSFSKGIVLVIRSKDLF</sequence>
<dbReference type="NCBIfam" id="TIGR01378">
    <property type="entry name" value="thi_PPkinase"/>
    <property type="match status" value="1"/>
</dbReference>
<dbReference type="Gene3D" id="3.40.50.10240">
    <property type="entry name" value="Thiamin pyrophosphokinase, catalytic domain"/>
    <property type="match status" value="1"/>
</dbReference>
<dbReference type="InterPro" id="IPR007373">
    <property type="entry name" value="Thiamin_PyroPKinase_B1-bd"/>
</dbReference>
<evidence type="ECO:0000313" key="7">
    <source>
        <dbReference type="EMBL" id="MFC7061256.1"/>
    </source>
</evidence>
<accession>A0ABW2EK48</accession>
<evidence type="ECO:0000256" key="1">
    <source>
        <dbReference type="ARBA" id="ARBA00022679"/>
    </source>
</evidence>
<proteinExistence type="predicted"/>
<dbReference type="RefSeq" id="WP_390216974.1">
    <property type="nucleotide sequence ID" value="NZ_JBHSZV010000013.1"/>
</dbReference>
<dbReference type="InterPro" id="IPR036371">
    <property type="entry name" value="TPK_B1-bd_sf"/>
</dbReference>
<dbReference type="Proteomes" id="UP001596410">
    <property type="component" value="Unassembled WGS sequence"/>
</dbReference>
<dbReference type="CDD" id="cd07995">
    <property type="entry name" value="TPK"/>
    <property type="match status" value="1"/>
</dbReference>
<dbReference type="GO" id="GO:0004788">
    <property type="term" value="F:thiamine diphosphokinase activity"/>
    <property type="evidence" value="ECO:0007669"/>
    <property type="project" value="UniProtKB-EC"/>
</dbReference>
<dbReference type="SUPFAM" id="SSF63999">
    <property type="entry name" value="Thiamin pyrophosphokinase, catalytic domain"/>
    <property type="match status" value="1"/>
</dbReference>